<dbReference type="PROSITE" id="PS51186">
    <property type="entry name" value="GNAT"/>
    <property type="match status" value="2"/>
</dbReference>
<dbReference type="PANTHER" id="PTHR42919">
    <property type="entry name" value="N-ALPHA-ACETYLTRANSFERASE"/>
    <property type="match status" value="1"/>
</dbReference>
<dbReference type="Gene3D" id="3.40.630.30">
    <property type="match status" value="2"/>
</dbReference>
<dbReference type="EMBL" id="FQZB01000015">
    <property type="protein sequence ID" value="SHK25648.1"/>
    <property type="molecule type" value="Genomic_DNA"/>
</dbReference>
<evidence type="ECO:0000259" key="3">
    <source>
        <dbReference type="PROSITE" id="PS51186"/>
    </source>
</evidence>
<evidence type="ECO:0000256" key="1">
    <source>
        <dbReference type="ARBA" id="ARBA00022679"/>
    </source>
</evidence>
<sequence length="290" mass="33678">MKSEFDIETATGEQAIFLCVKIKETNEKNVPLKHGEIIETICKVIRNSQGDIMAGIVGYMYYNFKYVYIKSLWVNTAVRNRGYGTMLLESLESEAFKEGIKLIHVGTFEFNAKDFYIKRGYEVFYVLDEAALNNKSYNMKKILKSSDNFNIDYLVKNGDEHEVKYINDRVDEYNCSKVPFTNKEVFDYIDKVIKDEEGFIIAGIVATLSPWVDLIIEGIWVKDEYEDKGLKTKLLKETERELKAKGGHLAIVETFDDKEKDFFASNGYEVCAILDEYPENYKAYYMKKLF</sequence>
<keyword evidence="5" id="KW-1185">Reference proteome</keyword>
<keyword evidence="2" id="KW-0012">Acyltransferase</keyword>
<dbReference type="Proteomes" id="UP000184310">
    <property type="component" value="Unassembled WGS sequence"/>
</dbReference>
<keyword evidence="1 4" id="KW-0808">Transferase</keyword>
<organism evidence="4 5">
    <name type="scientific">Clostridium cavendishii DSM 21758</name>
    <dbReference type="NCBI Taxonomy" id="1121302"/>
    <lineage>
        <taxon>Bacteria</taxon>
        <taxon>Bacillati</taxon>
        <taxon>Bacillota</taxon>
        <taxon>Clostridia</taxon>
        <taxon>Eubacteriales</taxon>
        <taxon>Clostridiaceae</taxon>
        <taxon>Clostridium</taxon>
    </lineage>
</organism>
<dbReference type="OrthoDB" id="9787920at2"/>
<dbReference type="Pfam" id="PF00583">
    <property type="entry name" value="Acetyltransf_1"/>
    <property type="match status" value="2"/>
</dbReference>
<reference evidence="4 5" key="1">
    <citation type="submission" date="2016-11" db="EMBL/GenBank/DDBJ databases">
        <authorList>
            <person name="Jaros S."/>
            <person name="Januszkiewicz K."/>
            <person name="Wedrychowicz H."/>
        </authorList>
    </citation>
    <scope>NUCLEOTIDE SEQUENCE [LARGE SCALE GENOMIC DNA]</scope>
    <source>
        <strain evidence="4 5">DSM 21758</strain>
    </source>
</reference>
<dbReference type="InterPro" id="IPR051556">
    <property type="entry name" value="N-term/lysine_N-AcTrnsfr"/>
</dbReference>
<dbReference type="InterPro" id="IPR000182">
    <property type="entry name" value="GNAT_dom"/>
</dbReference>
<dbReference type="SUPFAM" id="SSF55729">
    <property type="entry name" value="Acyl-CoA N-acyltransferases (Nat)"/>
    <property type="match status" value="2"/>
</dbReference>
<evidence type="ECO:0000313" key="5">
    <source>
        <dbReference type="Proteomes" id="UP000184310"/>
    </source>
</evidence>
<feature type="domain" description="N-acetyltransferase" evidence="3">
    <location>
        <begin position="153"/>
        <end position="290"/>
    </location>
</feature>
<protein>
    <submittedName>
        <fullName evidence="4">Acetyltransferase (GNAT) family protein</fullName>
    </submittedName>
</protein>
<dbReference type="STRING" id="1121302.SAMN02745163_03503"/>
<accession>A0A1M6QZY9</accession>
<dbReference type="CDD" id="cd04301">
    <property type="entry name" value="NAT_SF"/>
    <property type="match status" value="1"/>
</dbReference>
<dbReference type="GO" id="GO:0016747">
    <property type="term" value="F:acyltransferase activity, transferring groups other than amino-acyl groups"/>
    <property type="evidence" value="ECO:0007669"/>
    <property type="project" value="InterPro"/>
</dbReference>
<dbReference type="PANTHER" id="PTHR42919:SF8">
    <property type="entry name" value="N-ALPHA-ACETYLTRANSFERASE 50"/>
    <property type="match status" value="1"/>
</dbReference>
<feature type="domain" description="N-acetyltransferase" evidence="3">
    <location>
        <begin position="5"/>
        <end position="144"/>
    </location>
</feature>
<gene>
    <name evidence="4" type="ORF">SAMN02745163_03503</name>
</gene>
<proteinExistence type="predicted"/>
<evidence type="ECO:0000313" key="4">
    <source>
        <dbReference type="EMBL" id="SHK25648.1"/>
    </source>
</evidence>
<dbReference type="RefSeq" id="WP_084108943.1">
    <property type="nucleotide sequence ID" value="NZ_FQZB01000015.1"/>
</dbReference>
<dbReference type="AlphaFoldDB" id="A0A1M6QZY9"/>
<name>A0A1M6QZY9_9CLOT</name>
<dbReference type="InterPro" id="IPR016181">
    <property type="entry name" value="Acyl_CoA_acyltransferase"/>
</dbReference>
<evidence type="ECO:0000256" key="2">
    <source>
        <dbReference type="ARBA" id="ARBA00023315"/>
    </source>
</evidence>